<feature type="non-terminal residue" evidence="5">
    <location>
        <position position="336"/>
    </location>
</feature>
<feature type="domain" description="Carbohydrate kinase FGGY C-terminal" evidence="4">
    <location>
        <begin position="221"/>
        <end position="334"/>
    </location>
</feature>
<feature type="non-terminal residue" evidence="5">
    <location>
        <position position="1"/>
    </location>
</feature>
<gene>
    <name evidence="5" type="ORF">LCGC14_3150510</name>
</gene>
<dbReference type="InterPro" id="IPR050406">
    <property type="entry name" value="FGGY_Carb_Kinase"/>
</dbReference>
<dbReference type="PANTHER" id="PTHR43095">
    <property type="entry name" value="SUGAR KINASE"/>
    <property type="match status" value="1"/>
</dbReference>
<protein>
    <recommendedName>
        <fullName evidence="6">Carbohydrate kinase FGGY N-terminal domain-containing protein</fullName>
    </recommendedName>
</protein>
<dbReference type="InterPro" id="IPR018484">
    <property type="entry name" value="FGGY_N"/>
</dbReference>
<keyword evidence="1" id="KW-0808">Transferase</keyword>
<dbReference type="EMBL" id="LAZR01069337">
    <property type="protein sequence ID" value="KKK47902.1"/>
    <property type="molecule type" value="Genomic_DNA"/>
</dbReference>
<evidence type="ECO:0000259" key="4">
    <source>
        <dbReference type="Pfam" id="PF02782"/>
    </source>
</evidence>
<dbReference type="GO" id="GO:0016301">
    <property type="term" value="F:kinase activity"/>
    <property type="evidence" value="ECO:0007669"/>
    <property type="project" value="UniProtKB-KW"/>
</dbReference>
<dbReference type="Pfam" id="PF00370">
    <property type="entry name" value="FGGY_N"/>
    <property type="match status" value="1"/>
</dbReference>
<feature type="domain" description="Carbohydrate kinase FGGY N-terminal" evidence="3">
    <location>
        <begin position="1"/>
        <end position="179"/>
    </location>
</feature>
<dbReference type="InterPro" id="IPR043129">
    <property type="entry name" value="ATPase_NBD"/>
</dbReference>
<organism evidence="5">
    <name type="scientific">marine sediment metagenome</name>
    <dbReference type="NCBI Taxonomy" id="412755"/>
    <lineage>
        <taxon>unclassified sequences</taxon>
        <taxon>metagenomes</taxon>
        <taxon>ecological metagenomes</taxon>
    </lineage>
</organism>
<evidence type="ECO:0008006" key="6">
    <source>
        <dbReference type="Google" id="ProtNLM"/>
    </source>
</evidence>
<dbReference type="AlphaFoldDB" id="A0A0F8VUC8"/>
<comment type="caution">
    <text evidence="5">The sequence shown here is derived from an EMBL/GenBank/DDBJ whole genome shotgun (WGS) entry which is preliminary data.</text>
</comment>
<evidence type="ECO:0000256" key="1">
    <source>
        <dbReference type="ARBA" id="ARBA00022679"/>
    </source>
</evidence>
<dbReference type="GO" id="GO:0005975">
    <property type="term" value="P:carbohydrate metabolic process"/>
    <property type="evidence" value="ECO:0007669"/>
    <property type="project" value="InterPro"/>
</dbReference>
<evidence type="ECO:0000259" key="3">
    <source>
        <dbReference type="Pfam" id="PF00370"/>
    </source>
</evidence>
<evidence type="ECO:0000313" key="5">
    <source>
        <dbReference type="EMBL" id="KKK47902.1"/>
    </source>
</evidence>
<sequence>DQIKALGISSQGETVIPVDKNGRALRKAIVWLDNRSQEEAMEIEKEFGRKQVFAVTGSPELMPTWGGTKILWIKKHEPEVFKKTHKFLLLEDYLIYRLTGEFVGTFALYTSTLLVDIVRKTVWREMLDFIGISASQLPEITESGEVAGKVRKDAAEELGLSTNTVVVTCGMDQACGSVGSGNIVSGLITETTGASLNICATVDRPVMDEAEPIPCQCHVVPDKYIVLPWCQTAGMVLKWFRDEFGAPETSNGAKAGKNPYDVMTELAAQVPAGAEGLVMLPHLAGAMCPEFDPKARGVFFNISLDHRKAHFVRAILESVGFMLRRNIECVESLGIK</sequence>
<dbReference type="Pfam" id="PF02782">
    <property type="entry name" value="FGGY_C"/>
    <property type="match status" value="1"/>
</dbReference>
<proteinExistence type="predicted"/>
<dbReference type="PANTHER" id="PTHR43095:SF2">
    <property type="entry name" value="GLUCONOKINASE"/>
    <property type="match status" value="1"/>
</dbReference>
<dbReference type="Gene3D" id="3.30.420.40">
    <property type="match status" value="2"/>
</dbReference>
<dbReference type="CDD" id="cd07773">
    <property type="entry name" value="ASKHA_NBD_FGGY_FK"/>
    <property type="match status" value="1"/>
</dbReference>
<dbReference type="SUPFAM" id="SSF53067">
    <property type="entry name" value="Actin-like ATPase domain"/>
    <property type="match status" value="2"/>
</dbReference>
<dbReference type="InterPro" id="IPR018485">
    <property type="entry name" value="FGGY_C"/>
</dbReference>
<reference evidence="5" key="1">
    <citation type="journal article" date="2015" name="Nature">
        <title>Complex archaea that bridge the gap between prokaryotes and eukaryotes.</title>
        <authorList>
            <person name="Spang A."/>
            <person name="Saw J.H."/>
            <person name="Jorgensen S.L."/>
            <person name="Zaremba-Niedzwiedzka K."/>
            <person name="Martijn J."/>
            <person name="Lind A.E."/>
            <person name="van Eijk R."/>
            <person name="Schleper C."/>
            <person name="Guy L."/>
            <person name="Ettema T.J."/>
        </authorList>
    </citation>
    <scope>NUCLEOTIDE SEQUENCE</scope>
</reference>
<keyword evidence="2" id="KW-0418">Kinase</keyword>
<accession>A0A0F8VUC8</accession>
<name>A0A0F8VUC8_9ZZZZ</name>
<evidence type="ECO:0000256" key="2">
    <source>
        <dbReference type="ARBA" id="ARBA00022777"/>
    </source>
</evidence>